<name>A0A0F6W2H9_9BACT</name>
<reference evidence="1 2" key="1">
    <citation type="submission" date="2015-03" db="EMBL/GenBank/DDBJ databases">
        <title>Genome assembly of Sandaracinus amylolyticus DSM 53668.</title>
        <authorList>
            <person name="Sharma G."/>
            <person name="Subramanian S."/>
        </authorList>
    </citation>
    <scope>NUCLEOTIDE SEQUENCE [LARGE SCALE GENOMIC DNA]</scope>
    <source>
        <strain evidence="1 2">DSM 53668</strain>
    </source>
</reference>
<accession>A0A0F6W2H9</accession>
<evidence type="ECO:0000313" key="1">
    <source>
        <dbReference type="EMBL" id="AKF05831.1"/>
    </source>
</evidence>
<dbReference type="Proteomes" id="UP000034883">
    <property type="component" value="Chromosome"/>
</dbReference>
<dbReference type="AlphaFoldDB" id="A0A0F6W2H9"/>
<sequence>MELPISLRGDPTAPSDALRVEISPTELRLESRPVYTLERGRVPAAEVTPDGLTQLRTALQAAPARPRVALTAHGMVPYGTLVRTIQTLTAAGYRDILLAVRPVSTTGAAPTAPSWMPLSSPQIAPFGPEPVDPATYGGPARGWGDFTSRWEESYDACRAAGPGQYVDCDPKASVTPEDGQMQVVLWARGRGMQVRFNRVGAPPPEPSKAPSGPALIEGVRAAPTGEGEEIPPDPSTTGAFAFRAEVATAADSAISGVTRPVCGAAACPTVVEADEETPVMRVVSLLGAAFPNGATPPHLVLRMPAAR</sequence>
<protein>
    <submittedName>
        <fullName evidence="1">Uncharacterized protein</fullName>
    </submittedName>
</protein>
<gene>
    <name evidence="1" type="ORF">DB32_002980</name>
</gene>
<evidence type="ECO:0000313" key="2">
    <source>
        <dbReference type="Proteomes" id="UP000034883"/>
    </source>
</evidence>
<dbReference type="KEGG" id="samy:DB32_002980"/>
<proteinExistence type="predicted"/>
<dbReference type="RefSeq" id="WP_157069042.1">
    <property type="nucleotide sequence ID" value="NZ_CP011125.1"/>
</dbReference>
<dbReference type="STRING" id="927083.DB32_002980"/>
<keyword evidence="2" id="KW-1185">Reference proteome</keyword>
<organism evidence="1 2">
    <name type="scientific">Sandaracinus amylolyticus</name>
    <dbReference type="NCBI Taxonomy" id="927083"/>
    <lineage>
        <taxon>Bacteria</taxon>
        <taxon>Pseudomonadati</taxon>
        <taxon>Myxococcota</taxon>
        <taxon>Polyangia</taxon>
        <taxon>Polyangiales</taxon>
        <taxon>Sandaracinaceae</taxon>
        <taxon>Sandaracinus</taxon>
    </lineage>
</organism>
<dbReference type="EMBL" id="CP011125">
    <property type="protein sequence ID" value="AKF05831.1"/>
    <property type="molecule type" value="Genomic_DNA"/>
</dbReference>